<comment type="subunit">
    <text evidence="2">Monomer.</text>
</comment>
<evidence type="ECO:0000256" key="1">
    <source>
        <dbReference type="ARBA" id="ARBA00003330"/>
    </source>
</evidence>
<name>S0FP77_RUMCE</name>
<gene>
    <name evidence="15" type="ORF">CTER_0234</name>
</gene>
<dbReference type="GO" id="GO:0034599">
    <property type="term" value="P:cellular response to oxidative stress"/>
    <property type="evidence" value="ECO:0007669"/>
    <property type="project" value="TreeGrafter"/>
</dbReference>
<organism evidence="15 16">
    <name type="scientific">Ruminiclostridium cellobioparum subsp. termitidis CT1112</name>
    <dbReference type="NCBI Taxonomy" id="1195236"/>
    <lineage>
        <taxon>Bacteria</taxon>
        <taxon>Bacillati</taxon>
        <taxon>Bacillota</taxon>
        <taxon>Clostridia</taxon>
        <taxon>Eubacteriales</taxon>
        <taxon>Oscillospiraceae</taxon>
        <taxon>Ruminiclostridium</taxon>
    </lineage>
</organism>
<evidence type="ECO:0000313" key="15">
    <source>
        <dbReference type="EMBL" id="EMS73697.1"/>
    </source>
</evidence>
<dbReference type="EMBL" id="AORV01000015">
    <property type="protein sequence ID" value="EMS73697.1"/>
    <property type="molecule type" value="Genomic_DNA"/>
</dbReference>
<dbReference type="STRING" id="1195236.CTER_0234"/>
<dbReference type="InterPro" id="IPR000866">
    <property type="entry name" value="AhpC/TSA"/>
</dbReference>
<dbReference type="InterPro" id="IPR013766">
    <property type="entry name" value="Thioredoxin_domain"/>
</dbReference>
<dbReference type="InterPro" id="IPR050924">
    <property type="entry name" value="Peroxiredoxin_BCP/PrxQ"/>
</dbReference>
<dbReference type="PANTHER" id="PTHR42801">
    <property type="entry name" value="THIOREDOXIN-DEPENDENT PEROXIDE REDUCTASE"/>
    <property type="match status" value="1"/>
</dbReference>
<keyword evidence="16" id="KW-1185">Reference proteome</keyword>
<comment type="function">
    <text evidence="1">Thiol-specific peroxidase that catalyzes the reduction of hydrogen peroxide and organic hydroperoxides to water and alcohols, respectively. Plays a role in cell protection against oxidative stress by detoxifying peroxides and as sensor of hydrogen peroxide-mediated signaling events.</text>
</comment>
<evidence type="ECO:0000256" key="10">
    <source>
        <dbReference type="ARBA" id="ARBA00038489"/>
    </source>
</evidence>
<dbReference type="CDD" id="cd03017">
    <property type="entry name" value="PRX_BCP"/>
    <property type="match status" value="1"/>
</dbReference>
<dbReference type="RefSeq" id="WP_004623453.1">
    <property type="nucleotide sequence ID" value="NZ_AORV01000015.1"/>
</dbReference>
<keyword evidence="8" id="KW-0676">Redox-active center</keyword>
<evidence type="ECO:0000256" key="4">
    <source>
        <dbReference type="ARBA" id="ARBA00022559"/>
    </source>
</evidence>
<proteinExistence type="inferred from homology"/>
<comment type="catalytic activity">
    <reaction evidence="12">
        <text>a hydroperoxide + [thioredoxin]-dithiol = an alcohol + [thioredoxin]-disulfide + H2O</text>
        <dbReference type="Rhea" id="RHEA:62620"/>
        <dbReference type="Rhea" id="RHEA-COMP:10698"/>
        <dbReference type="Rhea" id="RHEA-COMP:10700"/>
        <dbReference type="ChEBI" id="CHEBI:15377"/>
        <dbReference type="ChEBI" id="CHEBI:29950"/>
        <dbReference type="ChEBI" id="CHEBI:30879"/>
        <dbReference type="ChEBI" id="CHEBI:35924"/>
        <dbReference type="ChEBI" id="CHEBI:50058"/>
        <dbReference type="EC" id="1.11.1.24"/>
    </reaction>
</comment>
<dbReference type="Proteomes" id="UP000014155">
    <property type="component" value="Unassembled WGS sequence"/>
</dbReference>
<reference evidence="15 16" key="1">
    <citation type="journal article" date="2013" name="Genome Announc.">
        <title>Draft Genome Sequence of the Cellulolytic, Mesophilic, Anaerobic Bacterium Clostridium termitidis Strain CT1112 (DSM 5398).</title>
        <authorList>
            <person name="Lal S."/>
            <person name="Ramachandran U."/>
            <person name="Zhang X."/>
            <person name="Munir R."/>
            <person name="Sparling R."/>
            <person name="Levin D.B."/>
        </authorList>
    </citation>
    <scope>NUCLEOTIDE SEQUENCE [LARGE SCALE GENOMIC DNA]</scope>
    <source>
        <strain evidence="15 16">CT1112</strain>
    </source>
</reference>
<evidence type="ECO:0000259" key="14">
    <source>
        <dbReference type="PROSITE" id="PS51352"/>
    </source>
</evidence>
<keyword evidence="6 15" id="KW-0560">Oxidoreductase</keyword>
<evidence type="ECO:0000313" key="16">
    <source>
        <dbReference type="Proteomes" id="UP000014155"/>
    </source>
</evidence>
<dbReference type="GO" id="GO:0005737">
    <property type="term" value="C:cytoplasm"/>
    <property type="evidence" value="ECO:0007669"/>
    <property type="project" value="TreeGrafter"/>
</dbReference>
<feature type="domain" description="Thioredoxin" evidence="14">
    <location>
        <begin position="2"/>
        <end position="153"/>
    </location>
</feature>
<dbReference type="NCBIfam" id="NF006960">
    <property type="entry name" value="PRK09437.1"/>
    <property type="match status" value="1"/>
</dbReference>
<evidence type="ECO:0000256" key="7">
    <source>
        <dbReference type="ARBA" id="ARBA00023157"/>
    </source>
</evidence>
<dbReference type="PANTHER" id="PTHR42801:SF4">
    <property type="entry name" value="AHPC_TSA FAMILY PROTEIN"/>
    <property type="match status" value="1"/>
</dbReference>
<dbReference type="EC" id="1.11.1.24" evidence="3"/>
<dbReference type="InterPro" id="IPR024706">
    <property type="entry name" value="Peroxiredoxin_AhpC-typ"/>
</dbReference>
<evidence type="ECO:0000256" key="13">
    <source>
        <dbReference type="PIRSR" id="PIRSR000239-1"/>
    </source>
</evidence>
<dbReference type="Pfam" id="PF00578">
    <property type="entry name" value="AhpC-TSA"/>
    <property type="match status" value="1"/>
</dbReference>
<comment type="caution">
    <text evidence="15">The sequence shown here is derived from an EMBL/GenBank/DDBJ whole genome shotgun (WGS) entry which is preliminary data.</text>
</comment>
<evidence type="ECO:0000256" key="8">
    <source>
        <dbReference type="ARBA" id="ARBA00023284"/>
    </source>
</evidence>
<evidence type="ECO:0000256" key="5">
    <source>
        <dbReference type="ARBA" id="ARBA00022862"/>
    </source>
</evidence>
<dbReference type="SUPFAM" id="SSF52833">
    <property type="entry name" value="Thioredoxin-like"/>
    <property type="match status" value="1"/>
</dbReference>
<evidence type="ECO:0000256" key="2">
    <source>
        <dbReference type="ARBA" id="ARBA00011245"/>
    </source>
</evidence>
<evidence type="ECO:0000256" key="9">
    <source>
        <dbReference type="ARBA" id="ARBA00032824"/>
    </source>
</evidence>
<dbReference type="FunFam" id="3.40.30.10:FF:000007">
    <property type="entry name" value="Thioredoxin-dependent thiol peroxidase"/>
    <property type="match status" value="1"/>
</dbReference>
<feature type="active site" description="Cysteine sulfenic acid (-SOH) intermediate; for peroxidase activity" evidence="13">
    <location>
        <position position="44"/>
    </location>
</feature>
<dbReference type="AlphaFoldDB" id="S0FP77"/>
<dbReference type="PIRSF" id="PIRSF000239">
    <property type="entry name" value="AHPC"/>
    <property type="match status" value="1"/>
</dbReference>
<sequence length="153" mass="17426">MLKAGERAVDFVLKTAEHKEVSLSDFKGKKIVLYFYPKDDTPGCTKEACGFRDVYDYILEAGAVVVGISPDGEKSHDKFRNKYNLPFYLLSDEDHKISEAYGAWGEKKMYGKTYMGIIRSTFIIDEEMVIQKVFPKVSPEGHAEEVLELLRKS</sequence>
<evidence type="ECO:0000256" key="12">
    <source>
        <dbReference type="ARBA" id="ARBA00049091"/>
    </source>
</evidence>
<dbReference type="GO" id="GO:0008379">
    <property type="term" value="F:thioredoxin peroxidase activity"/>
    <property type="evidence" value="ECO:0007669"/>
    <property type="project" value="TreeGrafter"/>
</dbReference>
<accession>S0FP77</accession>
<dbReference type="GO" id="GO:0045454">
    <property type="term" value="P:cell redox homeostasis"/>
    <property type="evidence" value="ECO:0007669"/>
    <property type="project" value="TreeGrafter"/>
</dbReference>
<evidence type="ECO:0000256" key="6">
    <source>
        <dbReference type="ARBA" id="ARBA00023002"/>
    </source>
</evidence>
<evidence type="ECO:0000256" key="11">
    <source>
        <dbReference type="ARBA" id="ARBA00041373"/>
    </source>
</evidence>
<dbReference type="eggNOG" id="COG1225">
    <property type="taxonomic scope" value="Bacteria"/>
</dbReference>
<protein>
    <recommendedName>
        <fullName evidence="3">thioredoxin-dependent peroxiredoxin</fullName>
        <ecNumber evidence="3">1.11.1.24</ecNumber>
    </recommendedName>
    <alternativeName>
        <fullName evidence="11">Bacterioferritin comigratory protein</fullName>
    </alternativeName>
    <alternativeName>
        <fullName evidence="9">Thioredoxin peroxidase</fullName>
    </alternativeName>
</protein>
<dbReference type="InterPro" id="IPR036249">
    <property type="entry name" value="Thioredoxin-like_sf"/>
</dbReference>
<keyword evidence="5" id="KW-0049">Antioxidant</keyword>
<evidence type="ECO:0000256" key="3">
    <source>
        <dbReference type="ARBA" id="ARBA00013017"/>
    </source>
</evidence>
<keyword evidence="4 15" id="KW-0575">Peroxidase</keyword>
<dbReference type="Gene3D" id="3.40.30.10">
    <property type="entry name" value="Glutaredoxin"/>
    <property type="match status" value="1"/>
</dbReference>
<dbReference type="PROSITE" id="PS51352">
    <property type="entry name" value="THIOREDOXIN_2"/>
    <property type="match status" value="1"/>
</dbReference>
<dbReference type="PATRIC" id="fig|1195236.3.peg.537"/>
<comment type="similarity">
    <text evidence="10">Belongs to the peroxiredoxin family. BCP/PrxQ subfamily.</text>
</comment>
<keyword evidence="7" id="KW-1015">Disulfide bond</keyword>